<dbReference type="InterPro" id="IPR058715">
    <property type="entry name" value="PDDEXK_nuclease-rel"/>
</dbReference>
<gene>
    <name evidence="1" type="ORF">ACFPJA_05990</name>
</gene>
<dbReference type="Proteomes" id="UP001596145">
    <property type="component" value="Unassembled WGS sequence"/>
</dbReference>
<dbReference type="EMBL" id="JBHSKV010000008">
    <property type="protein sequence ID" value="MFC5134269.1"/>
    <property type="molecule type" value="Genomic_DNA"/>
</dbReference>
<sequence length="140" mass="15945">MSYDPAIVGRYGNLVEKWAAKKYPLELDYPMVDGLTFDAIDEKGRPWDVTGSMTNDVRPTFKLWEDQHETLVDADGGRSGGTGRRDGRLRSCLRGRFALGIWRSLTGQTRARRTIGVIRGRRRYSNQSSDCKISFTNIRQ</sequence>
<dbReference type="AlphaFoldDB" id="A0ABD5QPW0"/>
<protein>
    <submittedName>
        <fullName evidence="1">Uncharacterized protein</fullName>
    </submittedName>
</protein>
<keyword evidence="2" id="KW-1185">Reference proteome</keyword>
<evidence type="ECO:0000313" key="1">
    <source>
        <dbReference type="EMBL" id="MFC5134269.1"/>
    </source>
</evidence>
<reference evidence="1 2" key="1">
    <citation type="journal article" date="2019" name="Int. J. Syst. Evol. Microbiol.">
        <title>The Global Catalogue of Microorganisms (GCM) 10K type strain sequencing project: providing services to taxonomists for standard genome sequencing and annotation.</title>
        <authorList>
            <consortium name="The Broad Institute Genomics Platform"/>
            <consortium name="The Broad Institute Genome Sequencing Center for Infectious Disease"/>
            <person name="Wu L."/>
            <person name="Ma J."/>
        </authorList>
    </citation>
    <scope>NUCLEOTIDE SEQUENCE [LARGE SCALE GENOMIC DNA]</scope>
    <source>
        <strain evidence="1 2">CGMCC 1.16026</strain>
    </source>
</reference>
<proteinExistence type="predicted"/>
<organism evidence="1 2">
    <name type="scientific">Halorubrum glutamatedens</name>
    <dbReference type="NCBI Taxonomy" id="2707018"/>
    <lineage>
        <taxon>Archaea</taxon>
        <taxon>Methanobacteriati</taxon>
        <taxon>Methanobacteriota</taxon>
        <taxon>Stenosarchaea group</taxon>
        <taxon>Halobacteria</taxon>
        <taxon>Halobacteriales</taxon>
        <taxon>Haloferacaceae</taxon>
        <taxon>Halorubrum</taxon>
    </lineage>
</organism>
<comment type="caution">
    <text evidence="1">The sequence shown here is derived from an EMBL/GenBank/DDBJ whole genome shotgun (WGS) entry which is preliminary data.</text>
</comment>
<accession>A0ABD5QPW0</accession>
<evidence type="ECO:0000313" key="2">
    <source>
        <dbReference type="Proteomes" id="UP001596145"/>
    </source>
</evidence>
<dbReference type="RefSeq" id="WP_238987648.1">
    <property type="nucleotide sequence ID" value="NZ_JBHSKV010000008.1"/>
</dbReference>
<name>A0ABD5QPW0_9EURY</name>
<dbReference type="Pfam" id="PF25941">
    <property type="entry name" value="PDDEXK_16"/>
    <property type="match status" value="1"/>
</dbReference>